<accession>A0A0U1NLN2</accession>
<dbReference type="GO" id="GO:0005829">
    <property type="term" value="C:cytosol"/>
    <property type="evidence" value="ECO:0007669"/>
    <property type="project" value="TreeGrafter"/>
</dbReference>
<gene>
    <name evidence="3" type="ORF">NIG5292_01446</name>
</gene>
<dbReference type="OrthoDB" id="9807486at2"/>
<dbReference type="PANTHER" id="PTHR30327:SF1">
    <property type="entry name" value="UPF0301 PROTEIN YQGE"/>
    <property type="match status" value="1"/>
</dbReference>
<name>A0A0U1NLN2_9RHOB</name>
<evidence type="ECO:0000313" key="3">
    <source>
        <dbReference type="EMBL" id="CRK75399.1"/>
    </source>
</evidence>
<dbReference type="AlphaFoldDB" id="A0A0U1NLN2"/>
<dbReference type="InterPro" id="IPR003774">
    <property type="entry name" value="AlgH-like"/>
</dbReference>
<dbReference type="Pfam" id="PF02622">
    <property type="entry name" value="DUF179"/>
    <property type="match status" value="1"/>
</dbReference>
<keyword evidence="4" id="KW-1185">Reference proteome</keyword>
<comment type="similarity">
    <text evidence="1 2">Belongs to the UPF0301 (AlgH) family.</text>
</comment>
<proteinExistence type="inferred from homology"/>
<dbReference type="NCBIfam" id="NF001268">
    <property type="entry name" value="PRK00228.1-4"/>
    <property type="match status" value="1"/>
</dbReference>
<sequence length="192" mass="20427">MSDPNFPLTTLVGHVLIAMPGMDDPRFAGSVVYICDHTSEGAMGLILNKPTKKVTFKGLLEHLEIEPLKPVESVPMYYGGPVEQGRGFVLHSGDYAGNDSTLQVSDSVGMTATRDILEDIAVGVGPRSMVMAMGYAGWSPGQLEAEISMNGWLTVEADSALVFDTPSDDKRSVALDMLGIDPRLLSVVGGQA</sequence>
<evidence type="ECO:0000313" key="4">
    <source>
        <dbReference type="Proteomes" id="UP000048949"/>
    </source>
</evidence>
<dbReference type="HAMAP" id="MF_00758">
    <property type="entry name" value="UPF0301"/>
    <property type="match status" value="1"/>
</dbReference>
<reference evidence="3 4" key="1">
    <citation type="submission" date="2015-04" db="EMBL/GenBank/DDBJ databases">
        <authorList>
            <person name="Syromyatnikov M.Y."/>
            <person name="Popov V.N."/>
        </authorList>
    </citation>
    <scope>NUCLEOTIDE SEQUENCE [LARGE SCALE GENOMIC DNA]</scope>
    <source>
        <strain evidence="3 4">CECT 5292</strain>
    </source>
</reference>
<evidence type="ECO:0000256" key="1">
    <source>
        <dbReference type="ARBA" id="ARBA00009600"/>
    </source>
</evidence>
<organism evidence="3 4">
    <name type="scientific">Nereida ignava</name>
    <dbReference type="NCBI Taxonomy" id="282199"/>
    <lineage>
        <taxon>Bacteria</taxon>
        <taxon>Pseudomonadati</taxon>
        <taxon>Pseudomonadota</taxon>
        <taxon>Alphaproteobacteria</taxon>
        <taxon>Rhodobacterales</taxon>
        <taxon>Roseobacteraceae</taxon>
        <taxon>Nereida</taxon>
    </lineage>
</organism>
<dbReference type="EMBL" id="CVQV01000006">
    <property type="protein sequence ID" value="CRK75399.1"/>
    <property type="molecule type" value="Genomic_DNA"/>
</dbReference>
<dbReference type="Gene3D" id="3.40.1740.10">
    <property type="entry name" value="VC0467-like"/>
    <property type="match status" value="1"/>
</dbReference>
<evidence type="ECO:0000256" key="2">
    <source>
        <dbReference type="HAMAP-Rule" id="MF_00758"/>
    </source>
</evidence>
<dbReference type="Proteomes" id="UP000048949">
    <property type="component" value="Unassembled WGS sequence"/>
</dbReference>
<dbReference type="RefSeq" id="WP_048598832.1">
    <property type="nucleotide sequence ID" value="NZ_CBFHGK010000005.1"/>
</dbReference>
<dbReference type="STRING" id="282199.GCA_001049735_01445"/>
<protein>
    <recommendedName>
        <fullName evidence="2">UPF0301 protein NIG5292_01446</fullName>
    </recommendedName>
</protein>
<dbReference type="SUPFAM" id="SSF143456">
    <property type="entry name" value="VC0467-like"/>
    <property type="match status" value="1"/>
</dbReference>
<dbReference type="PANTHER" id="PTHR30327">
    <property type="entry name" value="UNCHARACTERIZED PROTEIN YQGE"/>
    <property type="match status" value="1"/>
</dbReference>